<dbReference type="RefSeq" id="WP_050434847.1">
    <property type="nucleotide sequence ID" value="NZ_CP012159.1"/>
</dbReference>
<dbReference type="GO" id="GO:0005524">
    <property type="term" value="F:ATP binding"/>
    <property type="evidence" value="ECO:0007669"/>
    <property type="project" value="UniProtKB-KW"/>
</dbReference>
<evidence type="ECO:0000256" key="3">
    <source>
        <dbReference type="ARBA" id="ARBA00022840"/>
    </source>
</evidence>
<organism evidence="6 7">
    <name type="scientific">Chondromyces crocatus</name>
    <dbReference type="NCBI Taxonomy" id="52"/>
    <lineage>
        <taxon>Bacteria</taxon>
        <taxon>Pseudomonadati</taxon>
        <taxon>Myxococcota</taxon>
        <taxon>Polyangia</taxon>
        <taxon>Polyangiales</taxon>
        <taxon>Polyangiaceae</taxon>
        <taxon>Chondromyces</taxon>
    </lineage>
</organism>
<dbReference type="Gene3D" id="3.40.50.300">
    <property type="entry name" value="P-loop containing nucleotide triphosphate hydrolases"/>
    <property type="match status" value="1"/>
</dbReference>
<sequence>MTQEPDEPLIELEHIGKDYVTDAVVVRALRSVDLTILRGDFVAIVGQSGSGKSTMMNIIGCLDRPTRGTYRLDGIDVTHRSNDARAIIRNRLIGFVFQGFNLLPRTTALENVELPLVYRGVDARKRRQLALHALTSVGLEDRLHHTPNQLSGGQQQRVAVARALVTSPPLLLADEPTGNLDTRTSLEVLGLLQELNRTSGISIVLVTHEPDIAACAKRVITMRDGAVRSDVRNEAPHDAAAALAALPLPEEDAAE</sequence>
<reference evidence="6 7" key="1">
    <citation type="submission" date="2015-07" db="EMBL/GenBank/DDBJ databases">
        <title>Genome analysis of myxobacterium Chondromyces crocatus Cm c5 reveals a high potential for natural compound synthesis and the genetic basis for the loss of fruiting body formation.</title>
        <authorList>
            <person name="Zaburannyi N."/>
            <person name="Bunk B."/>
            <person name="Maier J."/>
            <person name="Overmann J."/>
            <person name="Mueller R."/>
        </authorList>
    </citation>
    <scope>NUCLEOTIDE SEQUENCE [LARGE SCALE GENOMIC DNA]</scope>
    <source>
        <strain evidence="6 7">Cm c5</strain>
    </source>
</reference>
<dbReference type="GO" id="GO:0022857">
    <property type="term" value="F:transmembrane transporter activity"/>
    <property type="evidence" value="ECO:0007669"/>
    <property type="project" value="TreeGrafter"/>
</dbReference>
<dbReference type="GO" id="GO:0098796">
    <property type="term" value="C:membrane protein complex"/>
    <property type="evidence" value="ECO:0007669"/>
    <property type="project" value="UniProtKB-ARBA"/>
</dbReference>
<protein>
    <submittedName>
        <fullName evidence="6">ABC transporter ATP-binding protein</fullName>
    </submittedName>
</protein>
<evidence type="ECO:0000259" key="5">
    <source>
        <dbReference type="PROSITE" id="PS50893"/>
    </source>
</evidence>
<name>A0A0K1ER08_CHOCO</name>
<dbReference type="InterPro" id="IPR003439">
    <property type="entry name" value="ABC_transporter-like_ATP-bd"/>
</dbReference>
<evidence type="ECO:0000256" key="2">
    <source>
        <dbReference type="ARBA" id="ARBA00022741"/>
    </source>
</evidence>
<keyword evidence="1" id="KW-0813">Transport</keyword>
<feature type="domain" description="ABC transporter" evidence="5">
    <location>
        <begin position="10"/>
        <end position="249"/>
    </location>
</feature>
<dbReference type="PROSITE" id="PS50893">
    <property type="entry name" value="ABC_TRANSPORTER_2"/>
    <property type="match status" value="1"/>
</dbReference>
<dbReference type="PANTHER" id="PTHR24220">
    <property type="entry name" value="IMPORT ATP-BINDING PROTEIN"/>
    <property type="match status" value="1"/>
</dbReference>
<dbReference type="Pfam" id="PF00005">
    <property type="entry name" value="ABC_tran"/>
    <property type="match status" value="1"/>
</dbReference>
<keyword evidence="7" id="KW-1185">Reference proteome</keyword>
<dbReference type="CDD" id="cd03255">
    <property type="entry name" value="ABC_MJ0796_LolCDE_FtsE"/>
    <property type="match status" value="1"/>
</dbReference>
<dbReference type="OrthoDB" id="9809450at2"/>
<evidence type="ECO:0000313" key="6">
    <source>
        <dbReference type="EMBL" id="AKT43370.1"/>
    </source>
</evidence>
<comment type="similarity">
    <text evidence="4">Belongs to the ABC transporter superfamily. Macrolide exporter (TC 3.A.1.122) family.</text>
</comment>
<evidence type="ECO:0000313" key="7">
    <source>
        <dbReference type="Proteomes" id="UP000067626"/>
    </source>
</evidence>
<evidence type="ECO:0000256" key="1">
    <source>
        <dbReference type="ARBA" id="ARBA00022448"/>
    </source>
</evidence>
<dbReference type="EMBL" id="CP012159">
    <property type="protein sequence ID" value="AKT43370.1"/>
    <property type="molecule type" value="Genomic_DNA"/>
</dbReference>
<dbReference type="SUPFAM" id="SSF52540">
    <property type="entry name" value="P-loop containing nucleoside triphosphate hydrolases"/>
    <property type="match status" value="1"/>
</dbReference>
<dbReference type="GO" id="GO:0005886">
    <property type="term" value="C:plasma membrane"/>
    <property type="evidence" value="ECO:0007669"/>
    <property type="project" value="TreeGrafter"/>
</dbReference>
<dbReference type="GO" id="GO:0016887">
    <property type="term" value="F:ATP hydrolysis activity"/>
    <property type="evidence" value="ECO:0007669"/>
    <property type="project" value="InterPro"/>
</dbReference>
<dbReference type="InterPro" id="IPR017911">
    <property type="entry name" value="MacB-like_ATP-bd"/>
</dbReference>
<dbReference type="STRING" id="52.CMC5_076020"/>
<dbReference type="InterPro" id="IPR027417">
    <property type="entry name" value="P-loop_NTPase"/>
</dbReference>
<dbReference type="PANTHER" id="PTHR24220:SF86">
    <property type="entry name" value="ABC TRANSPORTER ABCH.1"/>
    <property type="match status" value="1"/>
</dbReference>
<dbReference type="InterPro" id="IPR015854">
    <property type="entry name" value="ABC_transpr_LolD-like"/>
</dbReference>
<dbReference type="FunFam" id="3.40.50.300:FF:000032">
    <property type="entry name" value="Export ABC transporter ATP-binding protein"/>
    <property type="match status" value="1"/>
</dbReference>
<keyword evidence="3 6" id="KW-0067">ATP-binding</keyword>
<accession>A0A0K1ER08</accession>
<dbReference type="Proteomes" id="UP000067626">
    <property type="component" value="Chromosome"/>
</dbReference>
<dbReference type="PROSITE" id="PS00211">
    <property type="entry name" value="ABC_TRANSPORTER_1"/>
    <property type="match status" value="1"/>
</dbReference>
<keyword evidence="2" id="KW-0547">Nucleotide-binding</keyword>
<dbReference type="InterPro" id="IPR017871">
    <property type="entry name" value="ABC_transporter-like_CS"/>
</dbReference>
<proteinExistence type="inferred from homology"/>
<dbReference type="AlphaFoldDB" id="A0A0K1ER08"/>
<dbReference type="SMART" id="SM00382">
    <property type="entry name" value="AAA"/>
    <property type="match status" value="1"/>
</dbReference>
<dbReference type="InterPro" id="IPR003593">
    <property type="entry name" value="AAA+_ATPase"/>
</dbReference>
<dbReference type="KEGG" id="ccro:CMC5_076020"/>
<gene>
    <name evidence="6" type="ORF">CMC5_076020</name>
</gene>
<evidence type="ECO:0000256" key="4">
    <source>
        <dbReference type="ARBA" id="ARBA00038388"/>
    </source>
</evidence>